<keyword evidence="1" id="KW-1133">Transmembrane helix</keyword>
<proteinExistence type="predicted"/>
<name>A0ABX2MYP1_9SPHN</name>
<evidence type="ECO:0000313" key="3">
    <source>
        <dbReference type="Proteomes" id="UP000652427"/>
    </source>
</evidence>
<evidence type="ECO:0000313" key="2">
    <source>
        <dbReference type="EMBL" id="NVD26562.1"/>
    </source>
</evidence>
<dbReference type="RefSeq" id="WP_176278104.1">
    <property type="nucleotide sequence ID" value="NZ_JABWMH010000001.1"/>
</dbReference>
<dbReference type="Proteomes" id="UP000652427">
    <property type="component" value="Unassembled WGS sequence"/>
</dbReference>
<comment type="caution">
    <text evidence="2">The sequence shown here is derived from an EMBL/GenBank/DDBJ whole genome shotgun (WGS) entry which is preliminary data.</text>
</comment>
<evidence type="ECO:0000256" key="1">
    <source>
        <dbReference type="SAM" id="Phobius"/>
    </source>
</evidence>
<feature type="transmembrane region" description="Helical" evidence="1">
    <location>
        <begin position="37"/>
        <end position="60"/>
    </location>
</feature>
<sequence>MKQYREYIGWGAIVVAALTFIPLPLPTLPPMRSSSMFLLLPAIGPILMMASPMLLFAAGIGLVKGRDGGRKLFVVWAAIAGLAALAALQYDPVEPAIDLAVIGACLAVVLWGDWRRLLPR</sequence>
<keyword evidence="1" id="KW-0472">Membrane</keyword>
<organism evidence="2 3">
    <name type="scientific">Parasphingorhabdus flavimaris</name>
    <dbReference type="NCBI Taxonomy" id="266812"/>
    <lineage>
        <taxon>Bacteria</taxon>
        <taxon>Pseudomonadati</taxon>
        <taxon>Pseudomonadota</taxon>
        <taxon>Alphaproteobacteria</taxon>
        <taxon>Sphingomonadales</taxon>
        <taxon>Sphingomonadaceae</taxon>
        <taxon>Parasphingorhabdus</taxon>
    </lineage>
</organism>
<feature type="transmembrane region" description="Helical" evidence="1">
    <location>
        <begin position="96"/>
        <end position="114"/>
    </location>
</feature>
<dbReference type="EMBL" id="JABWMH010000001">
    <property type="protein sequence ID" value="NVD26562.1"/>
    <property type="molecule type" value="Genomic_DNA"/>
</dbReference>
<feature type="transmembrane region" description="Helical" evidence="1">
    <location>
        <begin position="7"/>
        <end position="25"/>
    </location>
</feature>
<feature type="transmembrane region" description="Helical" evidence="1">
    <location>
        <begin position="72"/>
        <end position="90"/>
    </location>
</feature>
<protein>
    <submittedName>
        <fullName evidence="2">Uncharacterized protein</fullName>
    </submittedName>
</protein>
<reference evidence="2 3" key="1">
    <citation type="submission" date="2020-06" db="EMBL/GenBank/DDBJ databases">
        <authorList>
            <person name="Kim S.-J."/>
            <person name="Park S.-J."/>
        </authorList>
    </citation>
    <scope>NUCLEOTIDE SEQUENCE [LARGE SCALE GENOMIC DNA]</scope>
    <source>
        <strain evidence="2 3">SW-151</strain>
    </source>
</reference>
<gene>
    <name evidence="2" type="ORF">HUO14_01435</name>
</gene>
<keyword evidence="1" id="KW-0812">Transmembrane</keyword>
<accession>A0ABX2MYP1</accession>
<keyword evidence="3" id="KW-1185">Reference proteome</keyword>